<dbReference type="EMBL" id="JARJLM010000122">
    <property type="protein sequence ID" value="MDF3832648.1"/>
    <property type="molecule type" value="Genomic_DNA"/>
</dbReference>
<proteinExistence type="predicted"/>
<comment type="caution">
    <text evidence="2">The sequence shown here is derived from an EMBL/GenBank/DDBJ whole genome shotgun (WGS) entry which is preliminary data.</text>
</comment>
<dbReference type="Pfam" id="PF10986">
    <property type="entry name" value="ZrgA"/>
    <property type="match status" value="1"/>
</dbReference>
<organism evidence="2 3">
    <name type="scientific">Cupriavidus basilensis</name>
    <dbReference type="NCBI Taxonomy" id="68895"/>
    <lineage>
        <taxon>Bacteria</taxon>
        <taxon>Pseudomonadati</taxon>
        <taxon>Pseudomonadota</taxon>
        <taxon>Betaproteobacteria</taxon>
        <taxon>Burkholderiales</taxon>
        <taxon>Burkholderiaceae</taxon>
        <taxon>Cupriavidus</taxon>
    </lineage>
</organism>
<gene>
    <name evidence="2" type="ORF">P3W85_06770</name>
</gene>
<dbReference type="Proteomes" id="UP001216674">
    <property type="component" value="Unassembled WGS sequence"/>
</dbReference>
<keyword evidence="3" id="KW-1185">Reference proteome</keyword>
<feature type="chain" id="PRO_5046155049" evidence="1">
    <location>
        <begin position="23"/>
        <end position="183"/>
    </location>
</feature>
<name>A0ABT6AJQ9_9BURK</name>
<evidence type="ECO:0000256" key="1">
    <source>
        <dbReference type="SAM" id="SignalP"/>
    </source>
</evidence>
<reference evidence="2 3" key="1">
    <citation type="submission" date="2023-03" db="EMBL/GenBank/DDBJ databases">
        <title>Draft assemblies of triclosan tolerant bacteria isolated from returned activated sludge.</title>
        <authorList>
            <person name="Van Hamelsveld S."/>
        </authorList>
    </citation>
    <scope>NUCLEOTIDE SEQUENCE [LARGE SCALE GENOMIC DNA]</scope>
    <source>
        <strain evidence="2 3">GW210010_S58</strain>
    </source>
</reference>
<evidence type="ECO:0000313" key="2">
    <source>
        <dbReference type="EMBL" id="MDF3832648.1"/>
    </source>
</evidence>
<dbReference type="InterPro" id="IPR021253">
    <property type="entry name" value="ZrgA-like"/>
</dbReference>
<sequence length="183" mass="19337">MKRPTRCFVLAGALLLSSAAKAHQAHTHGQARVDIAVDGEVLSVQLASPLMNLFGFERLPRNAAETMAVRQAVGRLRRGEALFVTPAAADCRLASASLDFGALGDGLLAADGSPPEAARSRSDAHADLDAAYTFHCGNPSALHELEFRLFEAFPAIRRVTVQLLAPAGQAGATLTPANARVKW</sequence>
<evidence type="ECO:0000313" key="3">
    <source>
        <dbReference type="Proteomes" id="UP001216674"/>
    </source>
</evidence>
<dbReference type="RefSeq" id="WP_276264212.1">
    <property type="nucleotide sequence ID" value="NZ_JARJLM010000122.1"/>
</dbReference>
<protein>
    <submittedName>
        <fullName evidence="2">DUF2796 domain-containing protein</fullName>
    </submittedName>
</protein>
<accession>A0ABT6AJQ9</accession>
<feature type="signal peptide" evidence="1">
    <location>
        <begin position="1"/>
        <end position="22"/>
    </location>
</feature>
<keyword evidence="1" id="KW-0732">Signal</keyword>